<dbReference type="PANTHER" id="PTHR43415:SF3">
    <property type="entry name" value="GNAT-FAMILY ACETYLTRANSFERASE"/>
    <property type="match status" value="1"/>
</dbReference>
<dbReference type="GO" id="GO:0016747">
    <property type="term" value="F:acyltransferase activity, transferring groups other than amino-acyl groups"/>
    <property type="evidence" value="ECO:0007669"/>
    <property type="project" value="InterPro"/>
</dbReference>
<evidence type="ECO:0000259" key="1">
    <source>
        <dbReference type="Pfam" id="PF13302"/>
    </source>
</evidence>
<protein>
    <submittedName>
        <fullName evidence="2">Acetyltransferase (GNAT) domain-containing protein</fullName>
    </submittedName>
</protein>
<evidence type="ECO:0000313" key="4">
    <source>
        <dbReference type="Proteomes" id="UP000198853"/>
    </source>
</evidence>
<keyword evidence="4" id="KW-1185">Reference proteome</keyword>
<dbReference type="SUPFAM" id="SSF55729">
    <property type="entry name" value="Acyl-CoA N-acyltransferases (Nat)"/>
    <property type="match status" value="1"/>
</dbReference>
<dbReference type="InterPro" id="IPR000182">
    <property type="entry name" value="GNAT_dom"/>
</dbReference>
<sequence>MVIQGSFVYLRPIKDEDMESIHHSCQDEEFLYMTGTRQSFTLNEITEKYKQFSENPTRYDFAICLLDNYQLIGHLAILEIDPDNKKAGFRISLHSRSAVNKGYGTEATQLAQKFTFEELK</sequence>
<dbReference type="InterPro" id="IPR016181">
    <property type="entry name" value="Acyl_CoA_acyltransferase"/>
</dbReference>
<dbReference type="Gene3D" id="3.40.630.30">
    <property type="match status" value="1"/>
</dbReference>
<keyword evidence="2" id="KW-0808">Transferase</keyword>
<feature type="domain" description="N-acetyltransferase" evidence="1">
    <location>
        <begin position="9"/>
        <end position="119"/>
    </location>
</feature>
<dbReference type="EMBL" id="FNEN01000012">
    <property type="protein sequence ID" value="SDJ05168.1"/>
    <property type="molecule type" value="Genomic_DNA"/>
</dbReference>
<proteinExistence type="predicted"/>
<feature type="non-terminal residue" evidence="2">
    <location>
        <position position="120"/>
    </location>
</feature>
<dbReference type="Proteomes" id="UP000198853">
    <property type="component" value="Unassembled WGS sequence"/>
</dbReference>
<evidence type="ECO:0000313" key="2">
    <source>
        <dbReference type="EMBL" id="SDJ05168.1"/>
    </source>
</evidence>
<gene>
    <name evidence="2" type="ORF">SAMN04488123_11284</name>
    <name evidence="3" type="ORF">SAMN04488123_1381</name>
</gene>
<dbReference type="RefSeq" id="WP_090399193.1">
    <property type="nucleotide sequence ID" value="NZ_FNEN01000012.1"/>
</dbReference>
<reference evidence="2 4" key="1">
    <citation type="submission" date="2016-10" db="EMBL/GenBank/DDBJ databases">
        <authorList>
            <person name="de Groot N.N."/>
        </authorList>
    </citation>
    <scope>NUCLEOTIDE SEQUENCE [LARGE SCALE GENOMIC DNA]</scope>
    <source>
        <strain evidence="2 4">DSM 21771</strain>
    </source>
</reference>
<name>A0A1G8QKH6_9BACI</name>
<accession>A0A1G8QKH6</accession>
<dbReference type="Pfam" id="PF13302">
    <property type="entry name" value="Acetyltransf_3"/>
    <property type="match status" value="1"/>
</dbReference>
<dbReference type="AlphaFoldDB" id="A0A1G8QKH6"/>
<evidence type="ECO:0000313" key="3">
    <source>
        <dbReference type="EMBL" id="SDJ33521.1"/>
    </source>
</evidence>
<dbReference type="EMBL" id="FNEN01000038">
    <property type="protein sequence ID" value="SDJ33521.1"/>
    <property type="molecule type" value="Genomic_DNA"/>
</dbReference>
<dbReference type="PANTHER" id="PTHR43415">
    <property type="entry name" value="SPERMIDINE N(1)-ACETYLTRANSFERASE"/>
    <property type="match status" value="1"/>
</dbReference>
<organism evidence="2 4">
    <name type="scientific">Natribacillus halophilus</name>
    <dbReference type="NCBI Taxonomy" id="549003"/>
    <lineage>
        <taxon>Bacteria</taxon>
        <taxon>Bacillati</taxon>
        <taxon>Bacillota</taxon>
        <taxon>Bacilli</taxon>
        <taxon>Bacillales</taxon>
        <taxon>Bacillaceae</taxon>
        <taxon>Natribacillus</taxon>
    </lineage>
</organism>